<gene>
    <name evidence="1" type="ORF">O181_007367</name>
</gene>
<dbReference type="Proteomes" id="UP000765509">
    <property type="component" value="Unassembled WGS sequence"/>
</dbReference>
<protein>
    <submittedName>
        <fullName evidence="1">Uncharacterized protein</fullName>
    </submittedName>
</protein>
<sequence>MPCKHQDASRCHAIRRSAPRSLEVASTSHLGLPISSKDEKTQRSGWIDPTPVSARYQASRFGNWNLERRQALISRISDLDIEKLDSLRSRLVNSLQSLTSRSEQWSWLVQAQGSTCSSPSQYRSGLEYIQYLLRELAIANLYLKSDRRLAEQETTKLQTASVKAAIAELPSRASQSDSDMTNRCSAMVRKWALESTGSSTERFLRSSVAQPEWLVPSSSSLRLAIQQALQHRRSTLTKTALRLRESECWSSIDGPASPMECLLSRPSHAQCKPAGRSTLPCSQAPSLGRWLAVARAAGPRRRDDRHRISRLHNVSELASN</sequence>
<proteinExistence type="predicted"/>
<dbReference type="EMBL" id="AVOT02001640">
    <property type="protein sequence ID" value="MBW0467652.1"/>
    <property type="molecule type" value="Genomic_DNA"/>
</dbReference>
<organism evidence="1 2">
    <name type="scientific">Austropuccinia psidii MF-1</name>
    <dbReference type="NCBI Taxonomy" id="1389203"/>
    <lineage>
        <taxon>Eukaryota</taxon>
        <taxon>Fungi</taxon>
        <taxon>Dikarya</taxon>
        <taxon>Basidiomycota</taxon>
        <taxon>Pucciniomycotina</taxon>
        <taxon>Pucciniomycetes</taxon>
        <taxon>Pucciniales</taxon>
        <taxon>Sphaerophragmiaceae</taxon>
        <taxon>Austropuccinia</taxon>
    </lineage>
</organism>
<reference evidence="1" key="1">
    <citation type="submission" date="2021-03" db="EMBL/GenBank/DDBJ databases">
        <title>Draft genome sequence of rust myrtle Austropuccinia psidii MF-1, a brazilian biotype.</title>
        <authorList>
            <person name="Quecine M.C."/>
            <person name="Pachon D.M.R."/>
            <person name="Bonatelli M.L."/>
            <person name="Correr F.H."/>
            <person name="Franceschini L.M."/>
            <person name="Leite T.F."/>
            <person name="Margarido G.R.A."/>
            <person name="Almeida C.A."/>
            <person name="Ferrarezi J.A."/>
            <person name="Labate C.A."/>
        </authorList>
    </citation>
    <scope>NUCLEOTIDE SEQUENCE</scope>
    <source>
        <strain evidence="1">MF-1</strain>
    </source>
</reference>
<comment type="caution">
    <text evidence="1">The sequence shown here is derived from an EMBL/GenBank/DDBJ whole genome shotgun (WGS) entry which is preliminary data.</text>
</comment>
<evidence type="ECO:0000313" key="2">
    <source>
        <dbReference type="Proteomes" id="UP000765509"/>
    </source>
</evidence>
<dbReference type="AlphaFoldDB" id="A0A9Q3GIE5"/>
<accession>A0A9Q3GIE5</accession>
<name>A0A9Q3GIE5_9BASI</name>
<keyword evidence="2" id="KW-1185">Reference proteome</keyword>
<evidence type="ECO:0000313" key="1">
    <source>
        <dbReference type="EMBL" id="MBW0467652.1"/>
    </source>
</evidence>